<dbReference type="InterPro" id="IPR016068">
    <property type="entry name" value="Translin_N"/>
</dbReference>
<dbReference type="OrthoDB" id="31005at2759"/>
<keyword evidence="4" id="KW-0963">Cytoplasm</keyword>
<dbReference type="InterPro" id="IPR002848">
    <property type="entry name" value="Translin_fam"/>
</dbReference>
<comment type="similarity">
    <text evidence="3">Belongs to the translin family.</text>
</comment>
<name>A0A9N8KQH2_9PEZI</name>
<evidence type="ECO:0000313" key="7">
    <source>
        <dbReference type="EMBL" id="CAD0115093.1"/>
    </source>
</evidence>
<evidence type="ECO:0000256" key="3">
    <source>
        <dbReference type="ARBA" id="ARBA00005902"/>
    </source>
</evidence>
<sequence>MEASEDTQSPFLPMFETFRAELDEHHDRRERTIKASRDITAASKKMSYLYPSKVRLKQKEALHDNSSDRKLIGMQPRIRKLAQPLPAHVNKNNAQYYDIINQRYNTISAELQGLNAWRYARNITGGNQEYMEAAIFQHYLTTGTLLTYEDSVEQLRTLGGQGGPVQLTVEDYLLGVFDMTGELMRFSITTMATDGKLPSVESSDSTASADKMDVDTQPGNHRDVLTDLRALRSELEGLNVGFGSSFARDVDKKMDVMQTSVEKVEKALYGLVIRGRERPKGWMPDLDSGPRRDVEVDA</sequence>
<reference evidence="7" key="1">
    <citation type="submission" date="2020-06" db="EMBL/GenBank/DDBJ databases">
        <authorList>
            <person name="Onetto C."/>
        </authorList>
    </citation>
    <scope>NUCLEOTIDE SEQUENCE</scope>
</reference>
<dbReference type="Proteomes" id="UP000745764">
    <property type="component" value="Unassembled WGS sequence"/>
</dbReference>
<dbReference type="Pfam" id="PF01997">
    <property type="entry name" value="Translin"/>
    <property type="match status" value="1"/>
</dbReference>
<keyword evidence="8" id="KW-1185">Reference proteome</keyword>
<dbReference type="PANTHER" id="PTHR10741">
    <property type="entry name" value="TRANSLIN AND TRANSLIN ASSOCIATED PROTEIN X"/>
    <property type="match status" value="1"/>
</dbReference>
<gene>
    <name evidence="7" type="ORF">AWRI4620_LOCUS9348</name>
</gene>
<dbReference type="Gene3D" id="1.20.58.190">
    <property type="entry name" value="Translin, domain 1"/>
    <property type="match status" value="1"/>
</dbReference>
<dbReference type="EMBL" id="CAINUL010000019">
    <property type="protein sequence ID" value="CAD0115093.1"/>
    <property type="molecule type" value="Genomic_DNA"/>
</dbReference>
<protein>
    <recommendedName>
        <fullName evidence="9">Translin</fullName>
    </recommendedName>
</protein>
<evidence type="ECO:0000256" key="5">
    <source>
        <dbReference type="ARBA" id="ARBA00023242"/>
    </source>
</evidence>
<evidence type="ECO:0000256" key="6">
    <source>
        <dbReference type="SAM" id="MobiDB-lite"/>
    </source>
</evidence>
<dbReference type="GO" id="GO:0005634">
    <property type="term" value="C:nucleus"/>
    <property type="evidence" value="ECO:0007669"/>
    <property type="project" value="UniProtKB-SubCell"/>
</dbReference>
<evidence type="ECO:0000313" key="8">
    <source>
        <dbReference type="Proteomes" id="UP000745764"/>
    </source>
</evidence>
<dbReference type="GO" id="GO:0043565">
    <property type="term" value="F:sequence-specific DNA binding"/>
    <property type="evidence" value="ECO:0007669"/>
    <property type="project" value="InterPro"/>
</dbReference>
<feature type="region of interest" description="Disordered" evidence="6">
    <location>
        <begin position="197"/>
        <end position="221"/>
    </location>
</feature>
<proteinExistence type="inferred from homology"/>
<dbReference type="GO" id="GO:0005737">
    <property type="term" value="C:cytoplasm"/>
    <property type="evidence" value="ECO:0007669"/>
    <property type="project" value="UniProtKB-SubCell"/>
</dbReference>
<organism evidence="7 8">
    <name type="scientific">Aureobasidium uvarum</name>
    <dbReference type="NCBI Taxonomy" id="2773716"/>
    <lineage>
        <taxon>Eukaryota</taxon>
        <taxon>Fungi</taxon>
        <taxon>Dikarya</taxon>
        <taxon>Ascomycota</taxon>
        <taxon>Pezizomycotina</taxon>
        <taxon>Dothideomycetes</taxon>
        <taxon>Dothideomycetidae</taxon>
        <taxon>Dothideales</taxon>
        <taxon>Saccotheciaceae</taxon>
        <taxon>Aureobasidium</taxon>
    </lineage>
</organism>
<evidence type="ECO:0008006" key="9">
    <source>
        <dbReference type="Google" id="ProtNLM"/>
    </source>
</evidence>
<accession>A0A9N8KQH2</accession>
<keyword evidence="5" id="KW-0539">Nucleus</keyword>
<dbReference type="CDD" id="cd14820">
    <property type="entry name" value="TRAX"/>
    <property type="match status" value="1"/>
</dbReference>
<dbReference type="InterPro" id="IPR036081">
    <property type="entry name" value="Translin_sf"/>
</dbReference>
<evidence type="ECO:0000256" key="2">
    <source>
        <dbReference type="ARBA" id="ARBA00004496"/>
    </source>
</evidence>
<dbReference type="Gene3D" id="1.20.58.200">
    <property type="entry name" value="Translin, domain 2"/>
    <property type="match status" value="1"/>
</dbReference>
<comment type="subcellular location">
    <subcellularLocation>
        <location evidence="2">Cytoplasm</location>
    </subcellularLocation>
    <subcellularLocation>
        <location evidence="1">Nucleus</location>
    </subcellularLocation>
</comment>
<evidence type="ECO:0000256" key="4">
    <source>
        <dbReference type="ARBA" id="ARBA00022490"/>
    </source>
</evidence>
<comment type="caution">
    <text evidence="7">The sequence shown here is derived from an EMBL/GenBank/DDBJ whole genome shotgun (WGS) entry which is preliminary data.</text>
</comment>
<feature type="compositionally biased region" description="Basic and acidic residues" evidence="6">
    <location>
        <begin position="210"/>
        <end position="221"/>
    </location>
</feature>
<dbReference type="AlphaFoldDB" id="A0A9N8KQH2"/>
<evidence type="ECO:0000256" key="1">
    <source>
        <dbReference type="ARBA" id="ARBA00004123"/>
    </source>
</evidence>
<dbReference type="InterPro" id="IPR016069">
    <property type="entry name" value="Translin_C"/>
</dbReference>
<dbReference type="SUPFAM" id="SSF74784">
    <property type="entry name" value="Translin"/>
    <property type="match status" value="1"/>
</dbReference>